<dbReference type="InterPro" id="IPR051052">
    <property type="entry name" value="Diverse_substrate_MTase"/>
</dbReference>
<dbReference type="InterPro" id="IPR029063">
    <property type="entry name" value="SAM-dependent_MTases_sf"/>
</dbReference>
<evidence type="ECO:0000256" key="2">
    <source>
        <dbReference type="ARBA" id="ARBA00022603"/>
    </source>
</evidence>
<feature type="domain" description="Methyltransferase type 11" evidence="4">
    <location>
        <begin position="58"/>
        <end position="155"/>
    </location>
</feature>
<sequence>MATTLKNAASKVHEIAQKGFGKGTNELYDRARPSFPHSAIDKIWQALPSTTAPLNIVEMGCGTGLFTRSLLSHPQFAQHTGTLLATDPSEGMRSVFVQRTTDPRVRCEEGTFDHLPAEDSSADLVVAAQAWHWCPDHDKALTEIHRVLRPSGVLALIWNLEDRDGAAWVAQLRDTYEPFELGTPQFRLGLWRTTFEAEAYARWFAKEREDEVEHIVPTTREGVVNRVFSKSYMTALQGREREEITRRIEEVVDRGEGRKWIDEKQGVFEWPYKTCIITCKLKPQ</sequence>
<dbReference type="Gene3D" id="3.40.50.150">
    <property type="entry name" value="Vaccinia Virus protein VP39"/>
    <property type="match status" value="1"/>
</dbReference>
<dbReference type="InParanoid" id="A0A165DBW2"/>
<dbReference type="PANTHER" id="PTHR44942">
    <property type="entry name" value="METHYLTRANSF_11 DOMAIN-CONTAINING PROTEIN"/>
    <property type="match status" value="1"/>
</dbReference>
<evidence type="ECO:0000313" key="5">
    <source>
        <dbReference type="EMBL" id="KZT52479.1"/>
    </source>
</evidence>
<proteinExistence type="inferred from homology"/>
<reference evidence="5 6" key="1">
    <citation type="journal article" date="2016" name="Mol. Biol. Evol.">
        <title>Comparative Genomics of Early-Diverging Mushroom-Forming Fungi Provides Insights into the Origins of Lignocellulose Decay Capabilities.</title>
        <authorList>
            <person name="Nagy L.G."/>
            <person name="Riley R."/>
            <person name="Tritt A."/>
            <person name="Adam C."/>
            <person name="Daum C."/>
            <person name="Floudas D."/>
            <person name="Sun H."/>
            <person name="Yadav J.S."/>
            <person name="Pangilinan J."/>
            <person name="Larsson K.H."/>
            <person name="Matsuura K."/>
            <person name="Barry K."/>
            <person name="Labutti K."/>
            <person name="Kuo R."/>
            <person name="Ohm R.A."/>
            <person name="Bhattacharya S.S."/>
            <person name="Shirouzu T."/>
            <person name="Yoshinaga Y."/>
            <person name="Martin F.M."/>
            <person name="Grigoriev I.V."/>
            <person name="Hibbett D.S."/>
        </authorList>
    </citation>
    <scope>NUCLEOTIDE SEQUENCE [LARGE SCALE GENOMIC DNA]</scope>
    <source>
        <strain evidence="5 6">HHB12733</strain>
    </source>
</reference>
<dbReference type="AlphaFoldDB" id="A0A165DBW2"/>
<accession>A0A165DBW2</accession>
<dbReference type="OrthoDB" id="66144at2759"/>
<dbReference type="InterPro" id="IPR013216">
    <property type="entry name" value="Methyltransf_11"/>
</dbReference>
<dbReference type="Pfam" id="PF08241">
    <property type="entry name" value="Methyltransf_11"/>
    <property type="match status" value="1"/>
</dbReference>
<dbReference type="GO" id="GO:0032259">
    <property type="term" value="P:methylation"/>
    <property type="evidence" value="ECO:0007669"/>
    <property type="project" value="UniProtKB-KW"/>
</dbReference>
<dbReference type="PANTHER" id="PTHR44942:SF4">
    <property type="entry name" value="METHYLTRANSFERASE TYPE 11 DOMAIN-CONTAINING PROTEIN"/>
    <property type="match status" value="1"/>
</dbReference>
<dbReference type="CDD" id="cd02440">
    <property type="entry name" value="AdoMet_MTases"/>
    <property type="match status" value="1"/>
</dbReference>
<name>A0A165DBW2_9BASI</name>
<organism evidence="5 6">
    <name type="scientific">Calocera cornea HHB12733</name>
    <dbReference type="NCBI Taxonomy" id="1353952"/>
    <lineage>
        <taxon>Eukaryota</taxon>
        <taxon>Fungi</taxon>
        <taxon>Dikarya</taxon>
        <taxon>Basidiomycota</taxon>
        <taxon>Agaricomycotina</taxon>
        <taxon>Dacrymycetes</taxon>
        <taxon>Dacrymycetales</taxon>
        <taxon>Dacrymycetaceae</taxon>
        <taxon>Calocera</taxon>
    </lineage>
</organism>
<keyword evidence="3 5" id="KW-0808">Transferase</keyword>
<dbReference type="EMBL" id="KV424065">
    <property type="protein sequence ID" value="KZT52479.1"/>
    <property type="molecule type" value="Genomic_DNA"/>
</dbReference>
<evidence type="ECO:0000313" key="6">
    <source>
        <dbReference type="Proteomes" id="UP000076842"/>
    </source>
</evidence>
<protein>
    <submittedName>
        <fullName evidence="5">S-adenosyl-L-methionine-dependent methyltransferase</fullName>
    </submittedName>
</protein>
<comment type="similarity">
    <text evidence="1">Belongs to the methyltransferase superfamily.</text>
</comment>
<evidence type="ECO:0000256" key="1">
    <source>
        <dbReference type="ARBA" id="ARBA00008361"/>
    </source>
</evidence>
<dbReference type="STRING" id="1353952.A0A165DBW2"/>
<dbReference type="FunCoup" id="A0A165DBW2">
    <property type="interactions" value="205"/>
</dbReference>
<evidence type="ECO:0000256" key="3">
    <source>
        <dbReference type="ARBA" id="ARBA00022679"/>
    </source>
</evidence>
<evidence type="ECO:0000259" key="4">
    <source>
        <dbReference type="Pfam" id="PF08241"/>
    </source>
</evidence>
<dbReference type="GO" id="GO:0008757">
    <property type="term" value="F:S-adenosylmethionine-dependent methyltransferase activity"/>
    <property type="evidence" value="ECO:0007669"/>
    <property type="project" value="InterPro"/>
</dbReference>
<keyword evidence="6" id="KW-1185">Reference proteome</keyword>
<dbReference type="SUPFAM" id="SSF53335">
    <property type="entry name" value="S-adenosyl-L-methionine-dependent methyltransferases"/>
    <property type="match status" value="1"/>
</dbReference>
<dbReference type="Proteomes" id="UP000076842">
    <property type="component" value="Unassembled WGS sequence"/>
</dbReference>
<gene>
    <name evidence="5" type="ORF">CALCODRAFT_551774</name>
</gene>
<keyword evidence="2 5" id="KW-0489">Methyltransferase</keyword>